<dbReference type="SUPFAM" id="SSF50978">
    <property type="entry name" value="WD40 repeat-like"/>
    <property type="match status" value="1"/>
</dbReference>
<dbReference type="AlphaFoldDB" id="A0A5M9MQ56"/>
<dbReference type="OrthoDB" id="3219396at2759"/>
<evidence type="ECO:0000313" key="3">
    <source>
        <dbReference type="Proteomes" id="UP000324241"/>
    </source>
</evidence>
<dbReference type="InterPro" id="IPR015943">
    <property type="entry name" value="WD40/YVTN_repeat-like_dom_sf"/>
</dbReference>
<protein>
    <submittedName>
        <fullName evidence="2">Uncharacterized protein</fullName>
    </submittedName>
</protein>
<dbReference type="Proteomes" id="UP000324241">
    <property type="component" value="Unassembled WGS sequence"/>
</dbReference>
<dbReference type="Pfam" id="PF25499">
    <property type="entry name" value="Beta-prop_pof12"/>
    <property type="match status" value="1"/>
</dbReference>
<dbReference type="EMBL" id="QUQM01000004">
    <property type="protein sequence ID" value="KAA8647524.1"/>
    <property type="molecule type" value="Genomic_DNA"/>
</dbReference>
<dbReference type="InterPro" id="IPR001680">
    <property type="entry name" value="WD40_rpt"/>
</dbReference>
<proteinExistence type="predicted"/>
<gene>
    <name evidence="2" type="ORF">ATNIH1004_006217</name>
</gene>
<dbReference type="RefSeq" id="XP_033426885.1">
    <property type="nucleotide sequence ID" value="XM_033570853.1"/>
</dbReference>
<dbReference type="PROSITE" id="PS50294">
    <property type="entry name" value="WD_REPEATS_REGION"/>
    <property type="match status" value="1"/>
</dbReference>
<accession>A0A5M9MQ56</accession>
<evidence type="ECO:0000313" key="2">
    <source>
        <dbReference type="EMBL" id="KAA8647524.1"/>
    </source>
</evidence>
<sequence length="407" mass="44522">MLVKFYSGFVFAVDLDNGLRVWEAGSLKSCLARIPVVDSPDAPTALVATQHQRQNLIEVAVGFESGRFSVYSFDTKILQLCLHFSKTTNGPITMVALSFPYLLMVTQHKVLSLYKIPPEKDKSAQLETTEGLLLASLKADSALAPMSLSIRAVGSEIIAAIVYSFFHIGCGWSLGIQELHFNKIGHQKKCRLATTVDSQYGMGSLFSPTGGRLSAVGYENAHGQQHAGHTDPSILHQEPPTSVSYSHPYLLTSHVDNTLTMYLVVSTAASLFIRSGRRLWGHTSSVSTVQVSDRGKAVSVSSRGGEVRIWELEALVSSVGTHGAPRGDISIQASPENKQSQEHRDLDVLSDTPLCQIGETRYIHSLSAYIPRELAQLGSCIGFDDERVLLLREKEVGTQLLELYDFT</sequence>
<name>A0A5M9MQ56_9EURO</name>
<dbReference type="InterPro" id="IPR036322">
    <property type="entry name" value="WD40_repeat_dom_sf"/>
</dbReference>
<organism evidence="2 3">
    <name type="scientific">Aspergillus tanneri</name>
    <dbReference type="NCBI Taxonomy" id="1220188"/>
    <lineage>
        <taxon>Eukaryota</taxon>
        <taxon>Fungi</taxon>
        <taxon>Dikarya</taxon>
        <taxon>Ascomycota</taxon>
        <taxon>Pezizomycotina</taxon>
        <taxon>Eurotiomycetes</taxon>
        <taxon>Eurotiomycetidae</taxon>
        <taxon>Eurotiales</taxon>
        <taxon>Aspergillaceae</taxon>
        <taxon>Aspergillus</taxon>
        <taxon>Aspergillus subgen. Circumdati</taxon>
    </lineage>
</organism>
<dbReference type="Gene3D" id="2.130.10.10">
    <property type="entry name" value="YVTN repeat-like/Quinoprotein amine dehydrogenase"/>
    <property type="match status" value="1"/>
</dbReference>
<dbReference type="PROSITE" id="PS50082">
    <property type="entry name" value="WD_REPEATS_2"/>
    <property type="match status" value="1"/>
</dbReference>
<reference evidence="2 3" key="1">
    <citation type="submission" date="2019-08" db="EMBL/GenBank/DDBJ databases">
        <title>The genome sequence of a newly discovered highly antifungal drug resistant Aspergillus species, Aspergillus tanneri NIH 1004.</title>
        <authorList>
            <person name="Mounaud S."/>
            <person name="Singh I."/>
            <person name="Joardar V."/>
            <person name="Pakala S."/>
            <person name="Pakala S."/>
            <person name="Venepally P."/>
            <person name="Chung J.K."/>
            <person name="Losada L."/>
            <person name="Nierman W.C."/>
        </authorList>
    </citation>
    <scope>NUCLEOTIDE SEQUENCE [LARGE SCALE GENOMIC DNA]</scope>
    <source>
        <strain evidence="2 3">NIH1004</strain>
    </source>
</reference>
<dbReference type="GeneID" id="54328919"/>
<feature type="repeat" description="WD" evidence="1">
    <location>
        <begin position="279"/>
        <end position="313"/>
    </location>
</feature>
<evidence type="ECO:0000256" key="1">
    <source>
        <dbReference type="PROSITE-ProRule" id="PRU00221"/>
    </source>
</evidence>
<comment type="caution">
    <text evidence="2">The sequence shown here is derived from an EMBL/GenBank/DDBJ whole genome shotgun (WGS) entry which is preliminary data.</text>
</comment>
<keyword evidence="1" id="KW-0853">WD repeat</keyword>